<name>A0AA36ANK1_OCTVU</name>
<accession>A0AA36ANK1</accession>
<organism evidence="1 2">
    <name type="scientific">Octopus vulgaris</name>
    <name type="common">Common octopus</name>
    <dbReference type="NCBI Taxonomy" id="6645"/>
    <lineage>
        <taxon>Eukaryota</taxon>
        <taxon>Metazoa</taxon>
        <taxon>Spiralia</taxon>
        <taxon>Lophotrochozoa</taxon>
        <taxon>Mollusca</taxon>
        <taxon>Cephalopoda</taxon>
        <taxon>Coleoidea</taxon>
        <taxon>Octopodiformes</taxon>
        <taxon>Octopoda</taxon>
        <taxon>Incirrata</taxon>
        <taxon>Octopodidae</taxon>
        <taxon>Octopus</taxon>
    </lineage>
</organism>
<keyword evidence="2" id="KW-1185">Reference proteome</keyword>
<sequence length="80" mass="8986">MLISNVGVNAPAVTCNIAIHHYNARTSQHYQTTTTLQLYNITILLYNIMTSFHYKAATPQHPNAAGFQHRSSPTPQGYHF</sequence>
<protein>
    <submittedName>
        <fullName evidence="1">Uncharacterized protein</fullName>
    </submittedName>
</protein>
<dbReference type="EMBL" id="OX597815">
    <property type="protein sequence ID" value="CAI9718317.1"/>
    <property type="molecule type" value="Genomic_DNA"/>
</dbReference>
<dbReference type="AlphaFoldDB" id="A0AA36ANK1"/>
<evidence type="ECO:0000313" key="1">
    <source>
        <dbReference type="EMBL" id="CAI9718317.1"/>
    </source>
</evidence>
<gene>
    <name evidence="1" type="ORF">OCTVUL_1B013900</name>
</gene>
<reference evidence="1" key="1">
    <citation type="submission" date="2023-08" db="EMBL/GenBank/DDBJ databases">
        <authorList>
            <person name="Alioto T."/>
            <person name="Alioto T."/>
            <person name="Gomez Garrido J."/>
        </authorList>
    </citation>
    <scope>NUCLEOTIDE SEQUENCE</scope>
</reference>
<evidence type="ECO:0000313" key="2">
    <source>
        <dbReference type="Proteomes" id="UP001162480"/>
    </source>
</evidence>
<dbReference type="Proteomes" id="UP001162480">
    <property type="component" value="Chromosome 2"/>
</dbReference>
<proteinExistence type="predicted"/>